<evidence type="ECO:0000259" key="3">
    <source>
        <dbReference type="Pfam" id="PF20235"/>
    </source>
</evidence>
<feature type="compositionally biased region" description="Basic residues" evidence="1">
    <location>
        <begin position="121"/>
        <end position="131"/>
    </location>
</feature>
<dbReference type="AlphaFoldDB" id="A0ABC8W167"/>
<accession>A0ABC8W167</accession>
<dbReference type="EMBL" id="OZ075121">
    <property type="protein sequence ID" value="CAL4900882.1"/>
    <property type="molecule type" value="Genomic_DNA"/>
</dbReference>
<dbReference type="Pfam" id="PF12274">
    <property type="entry name" value="DUF3615"/>
    <property type="match status" value="1"/>
</dbReference>
<dbReference type="InterPro" id="IPR022059">
    <property type="entry name" value="DUF3615"/>
</dbReference>
<feature type="domain" description="PIR2-like helical" evidence="3">
    <location>
        <begin position="387"/>
        <end position="501"/>
    </location>
</feature>
<dbReference type="InterPro" id="IPR046527">
    <property type="entry name" value="PIR2-like_helical"/>
</dbReference>
<dbReference type="PANTHER" id="PTHR33120:SF42">
    <property type="entry name" value="OS12G0105000 PROTEIN"/>
    <property type="match status" value="1"/>
</dbReference>
<gene>
    <name evidence="4" type="ORF">URODEC1_LOCUS8963</name>
</gene>
<evidence type="ECO:0000256" key="1">
    <source>
        <dbReference type="SAM" id="MobiDB-lite"/>
    </source>
</evidence>
<feature type="region of interest" description="Disordered" evidence="1">
    <location>
        <begin position="113"/>
        <end position="141"/>
    </location>
</feature>
<evidence type="ECO:0000259" key="2">
    <source>
        <dbReference type="Pfam" id="PF12274"/>
    </source>
</evidence>
<dbReference type="PANTHER" id="PTHR33120">
    <property type="entry name" value="EXPRESSED PROTEIN-RELATED"/>
    <property type="match status" value="1"/>
</dbReference>
<sequence length="682" mass="75503">MGELTEKSPPEDSPTINSSLASLTIGGHNLPKKLQLSCFHAAGTESIRAEFGKSMERDIVAFYDEAIRRLPVADMPELVDCVLTGGHCIGLLDPVSNIIFNALNLRCRRMCSGHSAQPRSGRMKRERKKKMPSQSSKGAAGKGEVAKSFRWFTLVFRSYSGLIAFVQTYFRYLSAGQAMRYLRVAGADLAVAVQLGEHQHFGLEGRQTPDLCCGRTQYALKAAAAKAEHPEPNDLALLAKSLVTFKDQKPLAAVLQKGRLLSVEDVNGILGSLQRLHYAASPAVQVSFTRRPHPDFHQQPSKFSCVVGENYIADVAITRYDGPISSICDLRTPDEMKQLLFDCLDFANTTIGNCCPSSHTARNPATAPPSDTTKCEHISYLKKCLLDAIHAFYIEALSLLPHKSLHKHLRGILVAGHCYGPLDPVSNIILNAFWYDAHFPLLEMDAEFEPDIIDSKSMLRVEVRSLNGLVAMFCTATGLSEHDAVEYLCHKQCDLSVVLQMTSKEICFKAYDHAGQAGKHPKHSDLASFLVSMYGADVQGLLRASLTNDEKTKGYVISDASLELVYKVVGGQSSLTAPSVDRPRLSPMGWKMLASRKCDFVQKQGLLRKILEKLLLDYSNQHPWEPMHRLDVICGVKERNYEHSKCYHLNFLAYCDDASSNATSTTRVLFFAEVWGAKDQAI</sequence>
<evidence type="ECO:0000313" key="5">
    <source>
        <dbReference type="Proteomes" id="UP001497457"/>
    </source>
</evidence>
<name>A0ABC8W167_9POAL</name>
<keyword evidence="5" id="KW-1185">Reference proteome</keyword>
<dbReference type="Pfam" id="PF20235">
    <property type="entry name" value="PIR2-like_helical"/>
    <property type="match status" value="2"/>
</dbReference>
<evidence type="ECO:0000313" key="4">
    <source>
        <dbReference type="EMBL" id="CAL4900882.1"/>
    </source>
</evidence>
<feature type="domain" description="DUF3615" evidence="2">
    <location>
        <begin position="614"/>
        <end position="675"/>
    </location>
</feature>
<proteinExistence type="predicted"/>
<protein>
    <submittedName>
        <fullName evidence="4">Uncharacterized protein</fullName>
    </submittedName>
</protein>
<feature type="domain" description="PIR2-like helical" evidence="3">
    <location>
        <begin position="59"/>
        <end position="195"/>
    </location>
</feature>
<reference evidence="4" key="1">
    <citation type="submission" date="2024-10" db="EMBL/GenBank/DDBJ databases">
        <authorList>
            <person name="Ryan C."/>
        </authorList>
    </citation>
    <scope>NUCLEOTIDE SEQUENCE [LARGE SCALE GENOMIC DNA]</scope>
</reference>
<organism evidence="4 5">
    <name type="scientific">Urochloa decumbens</name>
    <dbReference type="NCBI Taxonomy" id="240449"/>
    <lineage>
        <taxon>Eukaryota</taxon>
        <taxon>Viridiplantae</taxon>
        <taxon>Streptophyta</taxon>
        <taxon>Embryophyta</taxon>
        <taxon>Tracheophyta</taxon>
        <taxon>Spermatophyta</taxon>
        <taxon>Magnoliopsida</taxon>
        <taxon>Liliopsida</taxon>
        <taxon>Poales</taxon>
        <taxon>Poaceae</taxon>
        <taxon>PACMAD clade</taxon>
        <taxon>Panicoideae</taxon>
        <taxon>Panicodae</taxon>
        <taxon>Paniceae</taxon>
        <taxon>Melinidinae</taxon>
        <taxon>Urochloa</taxon>
    </lineage>
</organism>
<dbReference type="Proteomes" id="UP001497457">
    <property type="component" value="Chromosome 11b"/>
</dbReference>